<name>A0A0S4INZ3_BODSA</name>
<dbReference type="GO" id="GO:0003899">
    <property type="term" value="F:DNA-directed RNA polymerase activity"/>
    <property type="evidence" value="ECO:0007669"/>
    <property type="project" value="UniProtKB-UniRule"/>
</dbReference>
<sequence>MPNPILIEDTFSVKAINPDGAVYLRVSRAVCANQSGDLNITTDYNLEEFPLVKDERLAIAIASSLELNGEVTKNVYDHSVYHRDTLLNQYDYVMHGRIYECNADEDDGKPRVTILISFGGLLCKVEGHPEVLKELHFNSDVFLLIKRVGK</sequence>
<dbReference type="GO" id="GO:0005736">
    <property type="term" value="C:RNA polymerase I complex"/>
    <property type="evidence" value="ECO:0007669"/>
    <property type="project" value="TreeGrafter"/>
</dbReference>
<dbReference type="InterPro" id="IPR005570">
    <property type="entry name" value="RPABC3"/>
</dbReference>
<dbReference type="OMA" id="IKQYEYV"/>
<evidence type="ECO:0000256" key="3">
    <source>
        <dbReference type="ARBA" id="ARBA00023242"/>
    </source>
</evidence>
<dbReference type="VEuPathDB" id="TriTrypDB:BSAL_57920"/>
<keyword evidence="3 4" id="KW-0539">Nucleus</keyword>
<dbReference type="OrthoDB" id="20018at2759"/>
<dbReference type="Pfam" id="PF03870">
    <property type="entry name" value="RNA_pol_Rpb8"/>
    <property type="match status" value="1"/>
</dbReference>
<gene>
    <name evidence="5" type="ORF">BSAL_57920</name>
</gene>
<dbReference type="SMART" id="SM00658">
    <property type="entry name" value="RPOL8c"/>
    <property type="match status" value="1"/>
</dbReference>
<proteinExistence type="inferred from homology"/>
<dbReference type="GO" id="GO:0005665">
    <property type="term" value="C:RNA polymerase II, core complex"/>
    <property type="evidence" value="ECO:0007669"/>
    <property type="project" value="UniProtKB-UniRule"/>
</dbReference>
<keyword evidence="6" id="KW-1185">Reference proteome</keyword>
<accession>A0A0S4INZ3</accession>
<dbReference type="PANTHER" id="PTHR10917">
    <property type="entry name" value="DNA-DIRECTED RNA POLYMERASES I, II, AND III SUBUNIT RPABC3"/>
    <property type="match status" value="1"/>
</dbReference>
<dbReference type="InterPro" id="IPR012340">
    <property type="entry name" value="NA-bd_OB-fold"/>
</dbReference>
<comment type="subcellular location">
    <subcellularLocation>
        <location evidence="1">Nucleus</location>
    </subcellularLocation>
</comment>
<dbReference type="AlphaFoldDB" id="A0A0S4INZ3"/>
<comment type="function">
    <text evidence="4">DNA-dependent RNA polymerase catalyzes the transcription of DNA into RNA using the four ribonucleoside triphosphates as substrates. Common component of RNA polymerases I, II and III which synthesize ribosomal RNA precursors, mRNA precursors and many functional non-coding RNAs, and small RNAs, such as 5S rRNA and tRNAs, respectively.</text>
</comment>
<dbReference type="Proteomes" id="UP000051952">
    <property type="component" value="Unassembled WGS sequence"/>
</dbReference>
<comment type="similarity">
    <text evidence="2 4">Belongs to the eukaryotic RPB8 RNA polymerase subunit family.</text>
</comment>
<evidence type="ECO:0000256" key="2">
    <source>
        <dbReference type="ARBA" id="ARBA00008912"/>
    </source>
</evidence>
<organism evidence="5 6">
    <name type="scientific">Bodo saltans</name>
    <name type="common">Flagellated protozoan</name>
    <dbReference type="NCBI Taxonomy" id="75058"/>
    <lineage>
        <taxon>Eukaryota</taxon>
        <taxon>Discoba</taxon>
        <taxon>Euglenozoa</taxon>
        <taxon>Kinetoplastea</taxon>
        <taxon>Metakinetoplastina</taxon>
        <taxon>Eubodonida</taxon>
        <taxon>Bodonidae</taxon>
        <taxon>Bodo</taxon>
    </lineage>
</organism>
<protein>
    <recommendedName>
        <fullName evidence="4">DNA-directed RNA polymerases I, II, and III subunit RPABC3</fullName>
    </recommendedName>
</protein>
<dbReference type="Gene3D" id="2.40.50.140">
    <property type="entry name" value="Nucleic acid-binding proteins"/>
    <property type="match status" value="1"/>
</dbReference>
<dbReference type="EMBL" id="CYKH01000221">
    <property type="protein sequence ID" value="CUE98199.1"/>
    <property type="molecule type" value="Genomic_DNA"/>
</dbReference>
<evidence type="ECO:0000313" key="6">
    <source>
        <dbReference type="Proteomes" id="UP000051952"/>
    </source>
</evidence>
<dbReference type="SUPFAM" id="SSF50249">
    <property type="entry name" value="Nucleic acid-binding proteins"/>
    <property type="match status" value="1"/>
</dbReference>
<evidence type="ECO:0000256" key="4">
    <source>
        <dbReference type="PIRNR" id="PIRNR000779"/>
    </source>
</evidence>
<reference evidence="6" key="1">
    <citation type="submission" date="2015-09" db="EMBL/GenBank/DDBJ databases">
        <authorList>
            <consortium name="Pathogen Informatics"/>
        </authorList>
    </citation>
    <scope>NUCLEOTIDE SEQUENCE [LARGE SCALE GENOMIC DNA]</scope>
    <source>
        <strain evidence="6">Lake Konstanz</strain>
    </source>
</reference>
<dbReference type="PANTHER" id="PTHR10917:SF0">
    <property type="entry name" value="DNA-DIRECTED RNA POLYMERASES I, II, AND III SUBUNIT RPABC3"/>
    <property type="match status" value="1"/>
</dbReference>
<evidence type="ECO:0000313" key="5">
    <source>
        <dbReference type="EMBL" id="CUE98199.1"/>
    </source>
</evidence>
<evidence type="ECO:0000256" key="1">
    <source>
        <dbReference type="ARBA" id="ARBA00004123"/>
    </source>
</evidence>
<dbReference type="GO" id="GO:0005666">
    <property type="term" value="C:RNA polymerase III complex"/>
    <property type="evidence" value="ECO:0007669"/>
    <property type="project" value="TreeGrafter"/>
</dbReference>
<dbReference type="GO" id="GO:0006351">
    <property type="term" value="P:DNA-templated transcription"/>
    <property type="evidence" value="ECO:0007669"/>
    <property type="project" value="UniProtKB-UniRule"/>
</dbReference>
<dbReference type="PIRSF" id="PIRSF000779">
    <property type="entry name" value="RNA_pol_Rpb8"/>
    <property type="match status" value="1"/>
</dbReference>